<evidence type="ECO:0000313" key="6">
    <source>
        <dbReference type="Proteomes" id="UP000051461"/>
    </source>
</evidence>
<dbReference type="InterPro" id="IPR036388">
    <property type="entry name" value="WH-like_DNA-bd_sf"/>
</dbReference>
<dbReference type="Gene3D" id="1.10.10.10">
    <property type="entry name" value="Winged helix-like DNA-binding domain superfamily/Winged helix DNA-binding domain"/>
    <property type="match status" value="1"/>
</dbReference>
<dbReference type="SUPFAM" id="SSF46785">
    <property type="entry name" value="Winged helix' DNA-binding domain"/>
    <property type="match status" value="1"/>
</dbReference>
<sequence length="136" mass="15726">MTDMFPIIRRIGALTRLIQIDSNRYFKDDKLNNNLFIYIIRVVERPGLFLGALADDMQIDRTTSFRTVQNLIKRDYLRLAADPANRKIKRVYPTEKAKAIYPKLHAYEAAKSAQLLANLTPTETAELQRLLEKCQA</sequence>
<dbReference type="PANTHER" id="PTHR42756">
    <property type="entry name" value="TRANSCRIPTIONAL REGULATOR, MARR"/>
    <property type="match status" value="1"/>
</dbReference>
<evidence type="ECO:0000256" key="2">
    <source>
        <dbReference type="ARBA" id="ARBA00023125"/>
    </source>
</evidence>
<evidence type="ECO:0000259" key="4">
    <source>
        <dbReference type="PROSITE" id="PS50995"/>
    </source>
</evidence>
<keyword evidence="6" id="KW-1185">Reference proteome</keyword>
<dbReference type="AlphaFoldDB" id="A0A0R1HC72"/>
<dbReference type="PANTHER" id="PTHR42756:SF2">
    <property type="entry name" value="MARR FAMILY REGULATORY PROTEIN"/>
    <property type="match status" value="1"/>
</dbReference>
<keyword evidence="1" id="KW-0805">Transcription regulation</keyword>
<protein>
    <submittedName>
        <fullName evidence="5">MarR family transcriptional regulator</fullName>
    </submittedName>
</protein>
<evidence type="ECO:0000313" key="5">
    <source>
        <dbReference type="EMBL" id="KRK40679.1"/>
    </source>
</evidence>
<keyword evidence="3" id="KW-0804">Transcription</keyword>
<dbReference type="PROSITE" id="PS50995">
    <property type="entry name" value="HTH_MARR_2"/>
    <property type="match status" value="1"/>
</dbReference>
<name>A0A0R1HC72_9LACO</name>
<reference evidence="5 6" key="1">
    <citation type="journal article" date="2015" name="Genome Announc.">
        <title>Expanding the biotechnology potential of lactobacilli through comparative genomics of 213 strains and associated genera.</title>
        <authorList>
            <person name="Sun Z."/>
            <person name="Harris H.M."/>
            <person name="McCann A."/>
            <person name="Guo C."/>
            <person name="Argimon S."/>
            <person name="Zhang W."/>
            <person name="Yang X."/>
            <person name="Jeffery I.B."/>
            <person name="Cooney J.C."/>
            <person name="Kagawa T.F."/>
            <person name="Liu W."/>
            <person name="Song Y."/>
            <person name="Salvetti E."/>
            <person name="Wrobel A."/>
            <person name="Rasinkangas P."/>
            <person name="Parkhill J."/>
            <person name="Rea M.C."/>
            <person name="O'Sullivan O."/>
            <person name="Ritari J."/>
            <person name="Douillard F.P."/>
            <person name="Paul Ross R."/>
            <person name="Yang R."/>
            <person name="Briner A.E."/>
            <person name="Felis G.E."/>
            <person name="de Vos W.M."/>
            <person name="Barrangou R."/>
            <person name="Klaenhammer T.R."/>
            <person name="Caufield P.W."/>
            <person name="Cui Y."/>
            <person name="Zhang H."/>
            <person name="O'Toole P.W."/>
        </authorList>
    </citation>
    <scope>NUCLEOTIDE SEQUENCE [LARGE SCALE GENOMIC DNA]</scope>
    <source>
        <strain evidence="5 6">DSM 20003</strain>
    </source>
</reference>
<dbReference type="STRING" id="1423726.FC07_GL003082"/>
<organism evidence="5 6">
    <name type="scientific">Loigolactobacillus bifermentans DSM 20003</name>
    <dbReference type="NCBI Taxonomy" id="1423726"/>
    <lineage>
        <taxon>Bacteria</taxon>
        <taxon>Bacillati</taxon>
        <taxon>Bacillota</taxon>
        <taxon>Bacilli</taxon>
        <taxon>Lactobacillales</taxon>
        <taxon>Lactobacillaceae</taxon>
        <taxon>Loigolactobacillus</taxon>
    </lineage>
</organism>
<dbReference type="InterPro" id="IPR000835">
    <property type="entry name" value="HTH_MarR-typ"/>
</dbReference>
<feature type="domain" description="HTH marR-type" evidence="4">
    <location>
        <begin position="1"/>
        <end position="136"/>
    </location>
</feature>
<evidence type="ECO:0000256" key="3">
    <source>
        <dbReference type="ARBA" id="ARBA00023163"/>
    </source>
</evidence>
<accession>A0A0R1HC72</accession>
<dbReference type="GO" id="GO:0003700">
    <property type="term" value="F:DNA-binding transcription factor activity"/>
    <property type="evidence" value="ECO:0007669"/>
    <property type="project" value="InterPro"/>
</dbReference>
<proteinExistence type="predicted"/>
<dbReference type="Proteomes" id="UP000051461">
    <property type="component" value="Unassembled WGS sequence"/>
</dbReference>
<dbReference type="PATRIC" id="fig|1423726.3.peg.3196"/>
<gene>
    <name evidence="5" type="ORF">FC07_GL003082</name>
</gene>
<keyword evidence="2" id="KW-0238">DNA-binding</keyword>
<evidence type="ECO:0000256" key="1">
    <source>
        <dbReference type="ARBA" id="ARBA00023015"/>
    </source>
</evidence>
<dbReference type="SMART" id="SM00347">
    <property type="entry name" value="HTH_MARR"/>
    <property type="match status" value="1"/>
</dbReference>
<dbReference type="GO" id="GO:0003677">
    <property type="term" value="F:DNA binding"/>
    <property type="evidence" value="ECO:0007669"/>
    <property type="project" value="UniProtKB-KW"/>
</dbReference>
<dbReference type="InterPro" id="IPR036390">
    <property type="entry name" value="WH_DNA-bd_sf"/>
</dbReference>
<dbReference type="EMBL" id="AZDA01000006">
    <property type="protein sequence ID" value="KRK40679.1"/>
    <property type="molecule type" value="Genomic_DNA"/>
</dbReference>
<comment type="caution">
    <text evidence="5">The sequence shown here is derived from an EMBL/GenBank/DDBJ whole genome shotgun (WGS) entry which is preliminary data.</text>
</comment>